<dbReference type="InterPro" id="IPR017441">
    <property type="entry name" value="Protein_kinase_ATP_BS"/>
</dbReference>
<evidence type="ECO:0000313" key="3">
    <source>
        <dbReference type="EMBL" id="KAK2607125.1"/>
    </source>
</evidence>
<feature type="binding site" evidence="1">
    <location>
        <position position="160"/>
    </location>
    <ligand>
        <name>ATP</name>
        <dbReference type="ChEBI" id="CHEBI:30616"/>
    </ligand>
</feature>
<organism evidence="3 4">
    <name type="scientific">Phomopsis amygdali</name>
    <name type="common">Fusicoccum amygdali</name>
    <dbReference type="NCBI Taxonomy" id="1214568"/>
    <lineage>
        <taxon>Eukaryota</taxon>
        <taxon>Fungi</taxon>
        <taxon>Dikarya</taxon>
        <taxon>Ascomycota</taxon>
        <taxon>Pezizomycotina</taxon>
        <taxon>Sordariomycetes</taxon>
        <taxon>Sordariomycetidae</taxon>
        <taxon>Diaporthales</taxon>
        <taxon>Diaporthaceae</taxon>
        <taxon>Diaporthe</taxon>
    </lineage>
</organism>
<feature type="compositionally biased region" description="Pro residues" evidence="2">
    <location>
        <begin position="1"/>
        <end position="16"/>
    </location>
</feature>
<reference evidence="3" key="1">
    <citation type="submission" date="2023-06" db="EMBL/GenBank/DDBJ databases">
        <authorList>
            <person name="Noh H."/>
        </authorList>
    </citation>
    <scope>NUCLEOTIDE SEQUENCE</scope>
    <source>
        <strain evidence="3">DUCC20226</strain>
    </source>
</reference>
<protein>
    <recommendedName>
        <fullName evidence="5">Protein kinase domain-containing protein</fullName>
    </recommendedName>
</protein>
<dbReference type="AlphaFoldDB" id="A0AAD9SGQ0"/>
<dbReference type="EMBL" id="JAUJFL010000003">
    <property type="protein sequence ID" value="KAK2607125.1"/>
    <property type="molecule type" value="Genomic_DNA"/>
</dbReference>
<comment type="caution">
    <text evidence="3">The sequence shown here is derived from an EMBL/GenBank/DDBJ whole genome shotgun (WGS) entry which is preliminary data.</text>
</comment>
<sequence>MSAAPVQPPLNPPGQAPPVDSGSARLEDLQSSQDRFEHYWTGRYSWWRAEHAAGRRRAHYIKLQAPKPRPPGPRPQVQPDAPRLDVDGNRVAYQPLGQNNSRITLLRYMVDILNGSYQIMNYMRPTGFRLVKILGKGGFGIACLFEMRDTNGKTHKFVVKAGTGRDLQTERANLRLMAGARHIVQQKRLQAMPEPESIERAPSRAGNLYAGNDPAFVARLFDANLTMLGMEFMKNGDVHNLLRKAAAQQKSWKSRELWLIFHCLFRGCVALAYPDTWTGGRDPECEDIILQEEAVPLVNGKPTDQSGALVHFDLDPQNGEYLVEHGLDRHLRNLQ</sequence>
<evidence type="ECO:0000256" key="1">
    <source>
        <dbReference type="PROSITE-ProRule" id="PRU10141"/>
    </source>
</evidence>
<feature type="region of interest" description="Disordered" evidence="2">
    <location>
        <begin position="1"/>
        <end position="30"/>
    </location>
</feature>
<dbReference type="Proteomes" id="UP001265746">
    <property type="component" value="Unassembled WGS sequence"/>
</dbReference>
<feature type="compositionally biased region" description="Pro residues" evidence="2">
    <location>
        <begin position="67"/>
        <end position="76"/>
    </location>
</feature>
<evidence type="ECO:0000256" key="2">
    <source>
        <dbReference type="SAM" id="MobiDB-lite"/>
    </source>
</evidence>
<dbReference type="InterPro" id="IPR011009">
    <property type="entry name" value="Kinase-like_dom_sf"/>
</dbReference>
<gene>
    <name evidence="3" type="ORF">N8I77_005829</name>
</gene>
<accession>A0AAD9SGQ0</accession>
<dbReference type="PROSITE" id="PS00107">
    <property type="entry name" value="PROTEIN_KINASE_ATP"/>
    <property type="match status" value="1"/>
</dbReference>
<evidence type="ECO:0000313" key="4">
    <source>
        <dbReference type="Proteomes" id="UP001265746"/>
    </source>
</evidence>
<proteinExistence type="predicted"/>
<keyword evidence="4" id="KW-1185">Reference proteome</keyword>
<feature type="region of interest" description="Disordered" evidence="2">
    <location>
        <begin position="62"/>
        <end position="83"/>
    </location>
</feature>
<keyword evidence="1" id="KW-0067">ATP-binding</keyword>
<dbReference type="GO" id="GO:0005524">
    <property type="term" value="F:ATP binding"/>
    <property type="evidence" value="ECO:0007669"/>
    <property type="project" value="UniProtKB-UniRule"/>
</dbReference>
<dbReference type="SUPFAM" id="SSF56112">
    <property type="entry name" value="Protein kinase-like (PK-like)"/>
    <property type="match status" value="1"/>
</dbReference>
<keyword evidence="1" id="KW-0547">Nucleotide-binding</keyword>
<evidence type="ECO:0008006" key="5">
    <source>
        <dbReference type="Google" id="ProtNLM"/>
    </source>
</evidence>
<name>A0AAD9SGQ0_PHOAM</name>